<evidence type="ECO:0000256" key="1">
    <source>
        <dbReference type="SAM" id="Coils"/>
    </source>
</evidence>
<feature type="compositionally biased region" description="Low complexity" evidence="2">
    <location>
        <begin position="128"/>
        <end position="144"/>
    </location>
</feature>
<accession>A0A2A6CXC3</accession>
<feature type="region of interest" description="Disordered" evidence="2">
    <location>
        <begin position="127"/>
        <end position="148"/>
    </location>
</feature>
<evidence type="ECO:0000313" key="4">
    <source>
        <dbReference type="Proteomes" id="UP000005239"/>
    </source>
</evidence>
<keyword evidence="4" id="KW-1185">Reference proteome</keyword>
<proteinExistence type="predicted"/>
<organism evidence="3 4">
    <name type="scientific">Pristionchus pacificus</name>
    <name type="common">Parasitic nematode worm</name>
    <dbReference type="NCBI Taxonomy" id="54126"/>
    <lineage>
        <taxon>Eukaryota</taxon>
        <taxon>Metazoa</taxon>
        <taxon>Ecdysozoa</taxon>
        <taxon>Nematoda</taxon>
        <taxon>Chromadorea</taxon>
        <taxon>Rhabditida</taxon>
        <taxon>Rhabditina</taxon>
        <taxon>Diplogasteromorpha</taxon>
        <taxon>Diplogasteroidea</taxon>
        <taxon>Neodiplogasteridae</taxon>
        <taxon>Pristionchus</taxon>
    </lineage>
</organism>
<keyword evidence="1" id="KW-0175">Coiled coil</keyword>
<reference evidence="3" key="2">
    <citation type="submission" date="2022-06" db="UniProtKB">
        <authorList>
            <consortium name="EnsemblMetazoa"/>
        </authorList>
    </citation>
    <scope>IDENTIFICATION</scope>
    <source>
        <strain evidence="3">PS312</strain>
    </source>
</reference>
<dbReference type="EnsemblMetazoa" id="PPA06758.1">
    <property type="protein sequence ID" value="PPA06758.1"/>
    <property type="gene ID" value="WBGene00096312"/>
</dbReference>
<name>A0A2A6CXC3_PRIPA</name>
<gene>
    <name evidence="3" type="primary">WBGene00096312</name>
</gene>
<evidence type="ECO:0000313" key="3">
    <source>
        <dbReference type="EnsemblMetazoa" id="PPA06758.1"/>
    </source>
</evidence>
<feature type="coiled-coil region" evidence="1">
    <location>
        <begin position="77"/>
        <end position="118"/>
    </location>
</feature>
<sequence>MANTTSISSVVNNLSNQSSRLIDTIERLGDAIPHGSALGDAMLNLMDIVLEMDNTIEDTQRVLAYMGRRSMRGRRLNDEEQEELMQSRRERRRWEEEKQTMERKIAAMELRVSCLQELNNMLLDRARSTTPAPSSGYSSASHSPRSIEEESAANVVVVGAPADVVQQKAEPPVSIPPPKPERRQLQPKLVLNLDFTPECESTTFKDSMQLSAAPKKVASCVDLNKKTPVASDLNSTIQLSDSPEAPNEGPLCSTYREERSIYHTPATSKKMRRRSSSLGDVMKKIFTPKQKVKNPILEEIAD</sequence>
<reference evidence="4" key="1">
    <citation type="journal article" date="2008" name="Nat. Genet.">
        <title>The Pristionchus pacificus genome provides a unique perspective on nematode lifestyle and parasitism.</title>
        <authorList>
            <person name="Dieterich C."/>
            <person name="Clifton S.W."/>
            <person name="Schuster L.N."/>
            <person name="Chinwalla A."/>
            <person name="Delehaunty K."/>
            <person name="Dinkelacker I."/>
            <person name="Fulton L."/>
            <person name="Fulton R."/>
            <person name="Godfrey J."/>
            <person name="Minx P."/>
            <person name="Mitreva M."/>
            <person name="Roeseler W."/>
            <person name="Tian H."/>
            <person name="Witte H."/>
            <person name="Yang S.P."/>
            <person name="Wilson R.K."/>
            <person name="Sommer R.J."/>
        </authorList>
    </citation>
    <scope>NUCLEOTIDE SEQUENCE [LARGE SCALE GENOMIC DNA]</scope>
    <source>
        <strain evidence="4">PS312</strain>
    </source>
</reference>
<protein>
    <submittedName>
        <fullName evidence="3">Uncharacterized protein</fullName>
    </submittedName>
</protein>
<dbReference type="AlphaFoldDB" id="A0A2A6CXC3"/>
<evidence type="ECO:0000256" key="2">
    <source>
        <dbReference type="SAM" id="MobiDB-lite"/>
    </source>
</evidence>
<dbReference type="Proteomes" id="UP000005239">
    <property type="component" value="Unassembled WGS sequence"/>
</dbReference>
<accession>A0A8R1U5K1</accession>
<feature type="region of interest" description="Disordered" evidence="2">
    <location>
        <begin position="237"/>
        <end position="282"/>
    </location>
</feature>